<feature type="transmembrane region" description="Helical" evidence="1">
    <location>
        <begin position="204"/>
        <end position="225"/>
    </location>
</feature>
<accession>A0A7S3JHI7</accession>
<keyword evidence="1" id="KW-0472">Membrane</keyword>
<keyword evidence="1" id="KW-1133">Transmembrane helix</keyword>
<protein>
    <submittedName>
        <fullName evidence="2">Uncharacterized protein</fullName>
    </submittedName>
</protein>
<dbReference type="EMBL" id="HBII01034221">
    <property type="protein sequence ID" value="CAE0355278.1"/>
    <property type="molecule type" value="Transcribed_RNA"/>
</dbReference>
<evidence type="ECO:0000256" key="1">
    <source>
        <dbReference type="SAM" id="Phobius"/>
    </source>
</evidence>
<dbReference type="AlphaFoldDB" id="A0A7S3JHI7"/>
<organism evidence="2">
    <name type="scientific">Euplotes harpa</name>
    <dbReference type="NCBI Taxonomy" id="151035"/>
    <lineage>
        <taxon>Eukaryota</taxon>
        <taxon>Sar</taxon>
        <taxon>Alveolata</taxon>
        <taxon>Ciliophora</taxon>
        <taxon>Intramacronucleata</taxon>
        <taxon>Spirotrichea</taxon>
        <taxon>Hypotrichia</taxon>
        <taxon>Euplotida</taxon>
        <taxon>Euplotidae</taxon>
        <taxon>Euplotes</taxon>
    </lineage>
</organism>
<name>A0A7S3JHI7_9SPIT</name>
<proteinExistence type="predicted"/>
<reference evidence="2" key="1">
    <citation type="submission" date="2021-01" db="EMBL/GenBank/DDBJ databases">
        <authorList>
            <person name="Corre E."/>
            <person name="Pelletier E."/>
            <person name="Niang G."/>
            <person name="Scheremetjew M."/>
            <person name="Finn R."/>
            <person name="Kale V."/>
            <person name="Holt S."/>
            <person name="Cochrane G."/>
            <person name="Meng A."/>
            <person name="Brown T."/>
            <person name="Cohen L."/>
        </authorList>
    </citation>
    <scope>NUCLEOTIDE SEQUENCE</scope>
    <source>
        <strain evidence="2">FSP1.4</strain>
    </source>
</reference>
<sequence>MMLEEEEDAQAREIVQNRLKVQSVSGLRLNVEAETSVADAAIDTAQTVSQGAQSVASTVTDAATKVENSAAGTAAAVKDATVDVANKSTQVASDAYASVFGSNYTNASTVTNTGTNPQMPSMNQKSTAEILAEPTQAVAECNLTCFSECLNLKKYVPFPVIQQCITYRCHCDIDGGADTMEEIIDLLGVDAATNAPQVSQKSTFASLIFALVIMGALATGAYYLYKYYEDFSQLKKCTRFSKTLPYSSLQGEDLTENEGYRKL</sequence>
<keyword evidence="1" id="KW-0812">Transmembrane</keyword>
<evidence type="ECO:0000313" key="2">
    <source>
        <dbReference type="EMBL" id="CAE0355278.1"/>
    </source>
</evidence>
<gene>
    <name evidence="2" type="ORF">EHAR0213_LOCUS14195</name>
</gene>